<feature type="domain" description="GmrSD restriction endonucleases N-terminal" evidence="1">
    <location>
        <begin position="12"/>
        <end position="218"/>
    </location>
</feature>
<dbReference type="Proteomes" id="UP000594535">
    <property type="component" value="Chromosome"/>
</dbReference>
<evidence type="ECO:0000259" key="2">
    <source>
        <dbReference type="Pfam" id="PF07510"/>
    </source>
</evidence>
<accession>A0A7S9S9U4</accession>
<dbReference type="PANTHER" id="PTHR35149:SF1">
    <property type="entry name" value="DUF5655 DOMAIN-CONTAINING PROTEIN"/>
    <property type="match status" value="1"/>
</dbReference>
<feature type="domain" description="GmrSD restriction endonucleases C-terminal" evidence="2">
    <location>
        <begin position="419"/>
        <end position="550"/>
    </location>
</feature>
<evidence type="ECO:0000259" key="1">
    <source>
        <dbReference type="Pfam" id="PF03235"/>
    </source>
</evidence>
<dbReference type="AlphaFoldDB" id="A0A7S9S9U4"/>
<dbReference type="PANTHER" id="PTHR35149">
    <property type="entry name" value="SLL5132 PROTEIN"/>
    <property type="match status" value="1"/>
</dbReference>
<gene>
    <name evidence="3" type="ORF">G5B96_01995</name>
</gene>
<reference evidence="3 4" key="1">
    <citation type="journal article" date="2020" name="Microb. Genom.">
        <title>Analysis of complete Campylobacter concisus genomes identifies genomospecies features, secretion systems and novel plasmids and their association with severe ulcerative colitis.</title>
        <authorList>
            <person name="Liu F."/>
            <person name="Chen S."/>
            <person name="Luu L.D.W."/>
            <person name="Lee S.A."/>
            <person name="Tay A.C.Y."/>
            <person name="Wu R."/>
            <person name="Riordan S.M."/>
            <person name="Lan R."/>
            <person name="Liu L."/>
            <person name="Zhang L."/>
        </authorList>
    </citation>
    <scope>NUCLEOTIDE SEQUENCE [LARGE SCALE GENOMIC DNA]</scope>
    <source>
        <strain evidence="3 4">H9O-S2</strain>
    </source>
</reference>
<organism evidence="3 4">
    <name type="scientific">Campylobacter concisus</name>
    <dbReference type="NCBI Taxonomy" id="199"/>
    <lineage>
        <taxon>Bacteria</taxon>
        <taxon>Pseudomonadati</taxon>
        <taxon>Campylobacterota</taxon>
        <taxon>Epsilonproteobacteria</taxon>
        <taxon>Campylobacterales</taxon>
        <taxon>Campylobacteraceae</taxon>
        <taxon>Campylobacter</taxon>
    </lineage>
</organism>
<dbReference type="InterPro" id="IPR004919">
    <property type="entry name" value="GmrSD_N"/>
</dbReference>
<evidence type="ECO:0000313" key="4">
    <source>
        <dbReference type="Proteomes" id="UP000594535"/>
    </source>
</evidence>
<dbReference type="RefSeq" id="WP_196088936.1">
    <property type="nucleotide sequence ID" value="NZ_CP049232.1"/>
</dbReference>
<proteinExistence type="predicted"/>
<dbReference type="InterPro" id="IPR011089">
    <property type="entry name" value="GmrSD_C"/>
</dbReference>
<dbReference type="EMBL" id="CP049232">
    <property type="protein sequence ID" value="QPI06155.1"/>
    <property type="molecule type" value="Genomic_DNA"/>
</dbReference>
<protein>
    <submittedName>
        <fullName evidence="3">DUF262 domain-containing protein</fullName>
    </submittedName>
</protein>
<name>A0A7S9S9U4_9BACT</name>
<dbReference type="Pfam" id="PF07510">
    <property type="entry name" value="GmrSD_C"/>
    <property type="match status" value="1"/>
</dbReference>
<dbReference type="Pfam" id="PF03235">
    <property type="entry name" value="GmrSD_N"/>
    <property type="match status" value="1"/>
</dbReference>
<sequence>MKANEGNFGFMEQENNIEIPFFQRPYVWSKPQWEQLFEDLFYSFKERRPHFLGSIILKQLSSSMGDGSRRSLIDGQQRLTTFSILVKSIYDMLDEVRMNDYAGYLYAKPRSEKNPKIKHSHINRASFESIIKAKNYLEFYEAKNDDKLISCYKYFSERLKNSNLESSDIVRFLDYILEMKLWVVINLDENEDEQKIFDSINSAGLVLSSMDIIKNAIFDRLIKSSEMSEEKAKEIYDEFWKSIFEGSNERLKFWEEKASRRYRSEILLYAYALIKGFFNIEKHTQDGLSMLYKEYIKDKSQDEVLGIIKEINWYANLFYELPWADKGETFKFSDNEKRLLHIMSISEYNIFIPLVLKLRSLELDKKELDECYAILENFIIRHWMCGKVTNSINKVIGRNIKNIKGKVDMQKFIANFEITNDDEIKEALLDIDNKRASLVLFWIELYNCRSEKNDISELQYTYTLEHLMPQAWQENWSNVGKNEETANELIYQIGNMALLKSKLNTAIQNNNWDKKREEIQKHAMLKITQEVIKNRVWNKSKIEERSEKIFNDFLEIWQNPTIN</sequence>
<evidence type="ECO:0000313" key="3">
    <source>
        <dbReference type="EMBL" id="QPI06155.1"/>
    </source>
</evidence>